<name>A0A1H1WWU1_9GAMM</name>
<dbReference type="STRING" id="472181.SAMN05216271_3349"/>
<keyword evidence="1" id="KW-0812">Transmembrane</keyword>
<reference evidence="3" key="1">
    <citation type="submission" date="2016-10" db="EMBL/GenBank/DDBJ databases">
        <authorList>
            <person name="Varghese N."/>
            <person name="Submissions S."/>
        </authorList>
    </citation>
    <scope>NUCLEOTIDE SEQUENCE [LARGE SCALE GENOMIC DNA]</scope>
    <source>
        <strain evidence="3">JCM 14963</strain>
    </source>
</reference>
<keyword evidence="1" id="KW-0472">Membrane</keyword>
<proteinExistence type="predicted"/>
<evidence type="ECO:0000313" key="2">
    <source>
        <dbReference type="EMBL" id="SDT01190.1"/>
    </source>
</evidence>
<organism evidence="2 3">
    <name type="scientific">Halopseudomonas sabulinigri</name>
    <dbReference type="NCBI Taxonomy" id="472181"/>
    <lineage>
        <taxon>Bacteria</taxon>
        <taxon>Pseudomonadati</taxon>
        <taxon>Pseudomonadota</taxon>
        <taxon>Gammaproteobacteria</taxon>
        <taxon>Pseudomonadales</taxon>
        <taxon>Pseudomonadaceae</taxon>
        <taxon>Halopseudomonas</taxon>
    </lineage>
</organism>
<dbReference type="Pfam" id="PF06723">
    <property type="entry name" value="MreB_Mbl"/>
    <property type="match status" value="1"/>
</dbReference>
<keyword evidence="1" id="KW-1133">Transmembrane helix</keyword>
<dbReference type="Proteomes" id="UP000243413">
    <property type="component" value="Chromosome I"/>
</dbReference>
<evidence type="ECO:0000313" key="3">
    <source>
        <dbReference type="Proteomes" id="UP000243413"/>
    </source>
</evidence>
<dbReference type="AlphaFoldDB" id="A0A1H1WWU1"/>
<protein>
    <submittedName>
        <fullName evidence="2">Rod shape-determining protein MreB</fullName>
    </submittedName>
</protein>
<accession>A0A1H1WWU1</accession>
<evidence type="ECO:0000256" key="1">
    <source>
        <dbReference type="SAM" id="Phobius"/>
    </source>
</evidence>
<dbReference type="Gene3D" id="3.30.420.40">
    <property type="match status" value="1"/>
</dbReference>
<feature type="transmembrane region" description="Helical" evidence="1">
    <location>
        <begin position="174"/>
        <end position="194"/>
    </location>
</feature>
<dbReference type="InterPro" id="IPR056546">
    <property type="entry name" value="MreB_MamK-like"/>
</dbReference>
<dbReference type="OrthoDB" id="8612466at2"/>
<dbReference type="EMBL" id="LT629763">
    <property type="protein sequence ID" value="SDT01190.1"/>
    <property type="molecule type" value="Genomic_DNA"/>
</dbReference>
<sequence>MLKSLQRKLTPTYYVQLGSDEMRITDVSTAQVLTERTVLALETDAKGVKQVLAVGREASALPAGNGREVLKVFDHPRMLVADFALAEKFLQLMLKKAVGKRFLRASPNVIMHPMEKLEGGLTEVEHRVLRELALGAGAHKVCVYTGAPLAAQQLDFAALHQRELEALAVPSRRGGLSGGALLLLSLLAAGLLLWSRSQS</sequence>
<dbReference type="RefSeq" id="WP_092287967.1">
    <property type="nucleotide sequence ID" value="NZ_LT629763.1"/>
</dbReference>
<gene>
    <name evidence="2" type="ORF">SAMN05216271_3349</name>
</gene>